<dbReference type="PANTHER" id="PTHR34583">
    <property type="entry name" value="ANTIPORTER SUBUNIT MNHC2-RELATED"/>
    <property type="match status" value="1"/>
</dbReference>
<protein>
    <submittedName>
        <fullName evidence="8">Cation:proton antiporter</fullName>
    </submittedName>
</protein>
<evidence type="ECO:0000313" key="9">
    <source>
        <dbReference type="Proteomes" id="UP000078507"/>
    </source>
</evidence>
<dbReference type="AlphaFoldDB" id="A0A178YB80"/>
<evidence type="ECO:0000256" key="2">
    <source>
        <dbReference type="ARBA" id="ARBA00010388"/>
    </source>
</evidence>
<evidence type="ECO:0000256" key="4">
    <source>
        <dbReference type="ARBA" id="ARBA00022692"/>
    </source>
</evidence>
<name>A0A178YB80_SINSA</name>
<reference evidence="8 9" key="1">
    <citation type="submission" date="2015-11" db="EMBL/GenBank/DDBJ databases">
        <title>Ensifer anhuiense sp. nov., an effective nitrogen fixation bacterium with Glycine soja.</title>
        <authorList>
            <person name="Yan H."/>
            <person name="Chen W."/>
        </authorList>
    </citation>
    <scope>NUCLEOTIDE SEQUENCE [LARGE SCALE GENOMIC DNA]</scope>
    <source>
        <strain evidence="8 9">LMG 7837</strain>
    </source>
</reference>
<dbReference type="Pfam" id="PF00420">
    <property type="entry name" value="Oxidored_q2"/>
    <property type="match status" value="1"/>
</dbReference>
<sequence length="125" mass="13403">MEAWFSLLVGIFFAVAVYLLLSKFIIRVLLGVAVLGNAVNLLIFTGGRLTREVPPVITGGADVLAGPAANPLPQALILTAIVISFSFFAFLLVLAWRAYDDLATDNTDEMRVAEPVNEPAPPLGY</sequence>
<evidence type="ECO:0000256" key="1">
    <source>
        <dbReference type="ARBA" id="ARBA00004651"/>
    </source>
</evidence>
<comment type="similarity">
    <text evidence="2">Belongs to the CPA3 antiporters (TC 2.A.63) subunit C family.</text>
</comment>
<dbReference type="NCBIfam" id="NF009301">
    <property type="entry name" value="PRK12658.1"/>
    <property type="match status" value="1"/>
</dbReference>
<keyword evidence="4 7" id="KW-0812">Transmembrane</keyword>
<evidence type="ECO:0000256" key="5">
    <source>
        <dbReference type="ARBA" id="ARBA00022989"/>
    </source>
</evidence>
<feature type="transmembrane region" description="Helical" evidence="7">
    <location>
        <begin position="75"/>
        <end position="96"/>
    </location>
</feature>
<organism evidence="8 9">
    <name type="scientific">Sinorhizobium saheli</name>
    <dbReference type="NCBI Taxonomy" id="36856"/>
    <lineage>
        <taxon>Bacteria</taxon>
        <taxon>Pseudomonadati</taxon>
        <taxon>Pseudomonadota</taxon>
        <taxon>Alphaproteobacteria</taxon>
        <taxon>Hyphomicrobiales</taxon>
        <taxon>Rhizobiaceae</taxon>
        <taxon>Sinorhizobium/Ensifer group</taxon>
        <taxon>Sinorhizobium</taxon>
    </lineage>
</organism>
<evidence type="ECO:0000313" key="8">
    <source>
        <dbReference type="EMBL" id="OAP44707.1"/>
    </source>
</evidence>
<comment type="caution">
    <text evidence="8">The sequence shown here is derived from an EMBL/GenBank/DDBJ whole genome shotgun (WGS) entry which is preliminary data.</text>
</comment>
<evidence type="ECO:0000256" key="6">
    <source>
        <dbReference type="ARBA" id="ARBA00023136"/>
    </source>
</evidence>
<dbReference type="Gene3D" id="1.10.287.3510">
    <property type="match status" value="1"/>
</dbReference>
<dbReference type="Proteomes" id="UP000078507">
    <property type="component" value="Unassembled WGS sequence"/>
</dbReference>
<dbReference type="STRING" id="36856.ATB98_17740"/>
<dbReference type="OrthoDB" id="9799219at2"/>
<accession>A0A178YB80</accession>
<keyword evidence="3" id="KW-1003">Cell membrane</keyword>
<dbReference type="PANTHER" id="PTHR34583:SF2">
    <property type="entry name" value="ANTIPORTER SUBUNIT MNHC2-RELATED"/>
    <property type="match status" value="1"/>
</dbReference>
<evidence type="ECO:0000256" key="7">
    <source>
        <dbReference type="SAM" id="Phobius"/>
    </source>
</evidence>
<gene>
    <name evidence="8" type="ORF">ATB98_17740</name>
</gene>
<dbReference type="EMBL" id="LNQB01000073">
    <property type="protein sequence ID" value="OAP44707.1"/>
    <property type="molecule type" value="Genomic_DNA"/>
</dbReference>
<dbReference type="InterPro" id="IPR050601">
    <property type="entry name" value="CPA3_antiporter_subunitC"/>
</dbReference>
<dbReference type="RefSeq" id="WP_066874762.1">
    <property type="nucleotide sequence ID" value="NZ_LNQB01000073.1"/>
</dbReference>
<feature type="transmembrane region" description="Helical" evidence="7">
    <location>
        <begin position="28"/>
        <end position="46"/>
    </location>
</feature>
<comment type="subcellular location">
    <subcellularLocation>
        <location evidence="1">Cell membrane</location>
        <topology evidence="1">Multi-pass membrane protein</topology>
    </subcellularLocation>
</comment>
<feature type="transmembrane region" description="Helical" evidence="7">
    <location>
        <begin position="6"/>
        <end position="21"/>
    </location>
</feature>
<keyword evidence="5 7" id="KW-1133">Transmembrane helix</keyword>
<proteinExistence type="inferred from homology"/>
<dbReference type="InterPro" id="IPR039428">
    <property type="entry name" value="NUOK/Mnh_C1-like"/>
</dbReference>
<keyword evidence="6 7" id="KW-0472">Membrane</keyword>
<evidence type="ECO:0000256" key="3">
    <source>
        <dbReference type="ARBA" id="ARBA00022475"/>
    </source>
</evidence>
<keyword evidence="9" id="KW-1185">Reference proteome</keyword>
<dbReference type="GO" id="GO:0005886">
    <property type="term" value="C:plasma membrane"/>
    <property type="evidence" value="ECO:0007669"/>
    <property type="project" value="UniProtKB-SubCell"/>
</dbReference>